<dbReference type="InterPro" id="IPR003615">
    <property type="entry name" value="HNH_nuc"/>
</dbReference>
<reference evidence="3 4" key="1">
    <citation type="submission" date="2019-07" db="EMBL/GenBank/DDBJ databases">
        <title>Whole genome shotgun sequence of Cellulomonas persica NBRC 101101.</title>
        <authorList>
            <person name="Hosoyama A."/>
            <person name="Uohara A."/>
            <person name="Ohji S."/>
            <person name="Ichikawa N."/>
        </authorList>
    </citation>
    <scope>NUCLEOTIDE SEQUENCE [LARGE SCALE GENOMIC DNA]</scope>
    <source>
        <strain evidence="3 4">NBRC 101101</strain>
    </source>
</reference>
<organism evidence="3 4">
    <name type="scientific">Cellulomonas persica</name>
    <dbReference type="NCBI Taxonomy" id="76861"/>
    <lineage>
        <taxon>Bacteria</taxon>
        <taxon>Bacillati</taxon>
        <taxon>Actinomycetota</taxon>
        <taxon>Actinomycetes</taxon>
        <taxon>Micrococcales</taxon>
        <taxon>Cellulomonadaceae</taxon>
        <taxon>Cellulomonas</taxon>
    </lineage>
</organism>
<dbReference type="Pfam" id="PF02720">
    <property type="entry name" value="DUF222"/>
    <property type="match status" value="1"/>
</dbReference>
<name>A0A510UWL5_9CELL</name>
<feature type="domain" description="HNH nuclease" evidence="2">
    <location>
        <begin position="352"/>
        <end position="405"/>
    </location>
</feature>
<dbReference type="CDD" id="cd00085">
    <property type="entry name" value="HNHc"/>
    <property type="match status" value="1"/>
</dbReference>
<feature type="region of interest" description="Disordered" evidence="1">
    <location>
        <begin position="445"/>
        <end position="536"/>
    </location>
</feature>
<dbReference type="AlphaFoldDB" id="A0A510UWL5"/>
<evidence type="ECO:0000259" key="2">
    <source>
        <dbReference type="SMART" id="SM00507"/>
    </source>
</evidence>
<evidence type="ECO:0000313" key="3">
    <source>
        <dbReference type="EMBL" id="GEK17470.1"/>
    </source>
</evidence>
<proteinExistence type="predicted"/>
<evidence type="ECO:0000256" key="1">
    <source>
        <dbReference type="SAM" id="MobiDB-lite"/>
    </source>
</evidence>
<sequence>MAVTTVARSALGAGRDDEAPGWELLVTVARRAADEAARASTWSADSRRDRLAAIDAASAALTAARARVLAAVDESRDWARRGDRNVSAWRARTSRAGSTTAGAELRQAATLTQMPAVEQALLDSEISPTHVDVIAKVAARGTPDVAAFLAAPDTQGTLVALGRSLDGREYARAVDRMVAQVDPVSLERGLAVQRANRHLWLTDTADGTYVKGLLDLQAGARLRRALESVAGRPSADDERTSEQRRADALDTLATDLLASPKNAAGAVVPPQVSVIVTEPTWLALTAALRSGDRTPLAERLRGLPPVTDEDGRPLPPSAVAQLVCDSALTRIVVDAQGTPVDLGRTTRLITNEVRRAVVARDGGCAWNGCDAVARWCEGHHIEWWERDGGVTSIENSALLCSFHHHVVHQESLHVERLEPPPPGAADPGCEQASAFALTRARYRFTRPDGTVRSEPRGNPAPHAAARERRVAPPGDAGVSSTDGPGCAGNTDALIRPPMQRTPAAPMPGAGMCEPPGSLISPAVPAAVSEERNVASA</sequence>
<dbReference type="EMBL" id="BJUA01000005">
    <property type="protein sequence ID" value="GEK17470.1"/>
    <property type="molecule type" value="Genomic_DNA"/>
</dbReference>
<evidence type="ECO:0000313" key="4">
    <source>
        <dbReference type="Proteomes" id="UP000321386"/>
    </source>
</evidence>
<accession>A0A510UWL5</accession>
<dbReference type="InterPro" id="IPR003870">
    <property type="entry name" value="DUF222"/>
</dbReference>
<protein>
    <recommendedName>
        <fullName evidence="2">HNH nuclease domain-containing protein</fullName>
    </recommendedName>
</protein>
<keyword evidence="4" id="KW-1185">Reference proteome</keyword>
<gene>
    <name evidence="3" type="ORF">CPE01_12030</name>
</gene>
<comment type="caution">
    <text evidence="3">The sequence shown here is derived from an EMBL/GenBank/DDBJ whole genome shotgun (WGS) entry which is preliminary data.</text>
</comment>
<dbReference type="RefSeq" id="WP_146805752.1">
    <property type="nucleotide sequence ID" value="NZ_BJUA01000005.1"/>
</dbReference>
<feature type="compositionally biased region" description="Basic and acidic residues" evidence="1">
    <location>
        <begin position="445"/>
        <end position="455"/>
    </location>
</feature>
<dbReference type="SMART" id="SM00507">
    <property type="entry name" value="HNHc"/>
    <property type="match status" value="1"/>
</dbReference>
<dbReference type="Proteomes" id="UP000321386">
    <property type="component" value="Unassembled WGS sequence"/>
</dbReference>
<dbReference type="OrthoDB" id="5176970at2"/>